<gene>
    <name evidence="5" type="ORF">GpartN1_g198.t1</name>
</gene>
<feature type="compositionally biased region" description="Basic and acidic residues" evidence="2">
    <location>
        <begin position="2186"/>
        <end position="2196"/>
    </location>
</feature>
<dbReference type="Pfam" id="PF00454">
    <property type="entry name" value="PI3_PI4_kinase"/>
    <property type="match status" value="1"/>
</dbReference>
<dbReference type="SUPFAM" id="SSF56112">
    <property type="entry name" value="Protein kinase-like (PK-like)"/>
    <property type="match status" value="1"/>
</dbReference>
<dbReference type="Pfam" id="PF20206">
    <property type="entry name" value="Tra1_ring"/>
    <property type="match status" value="1"/>
</dbReference>
<evidence type="ECO:0000259" key="3">
    <source>
        <dbReference type="PROSITE" id="PS50290"/>
    </source>
</evidence>
<dbReference type="InterPro" id="IPR016024">
    <property type="entry name" value="ARM-type_fold"/>
</dbReference>
<dbReference type="SUPFAM" id="SSF48371">
    <property type="entry name" value="ARM repeat"/>
    <property type="match status" value="3"/>
</dbReference>
<comment type="caution">
    <text evidence="5">The sequence shown here is derived from an EMBL/GenBank/DDBJ whole genome shotgun (WGS) entry which is preliminary data.</text>
</comment>
<evidence type="ECO:0000259" key="4">
    <source>
        <dbReference type="PROSITE" id="PS51189"/>
    </source>
</evidence>
<dbReference type="OrthoDB" id="5570127at2759"/>
<dbReference type="InterPro" id="IPR003151">
    <property type="entry name" value="PIK-rel_kinase_FAT"/>
</dbReference>
<evidence type="ECO:0000313" key="5">
    <source>
        <dbReference type="EMBL" id="GJQ08407.1"/>
    </source>
</evidence>
<organism evidence="5 6">
    <name type="scientific">Galdieria partita</name>
    <dbReference type="NCBI Taxonomy" id="83374"/>
    <lineage>
        <taxon>Eukaryota</taxon>
        <taxon>Rhodophyta</taxon>
        <taxon>Bangiophyceae</taxon>
        <taxon>Galdieriales</taxon>
        <taxon>Galdieriaceae</taxon>
        <taxon>Galdieria</taxon>
    </lineage>
</organism>
<dbReference type="GO" id="GO:0000124">
    <property type="term" value="C:SAGA complex"/>
    <property type="evidence" value="ECO:0007669"/>
    <property type="project" value="TreeGrafter"/>
</dbReference>
<dbReference type="EMBL" id="BQMJ01000002">
    <property type="protein sequence ID" value="GJQ08407.1"/>
    <property type="molecule type" value="Genomic_DNA"/>
</dbReference>
<dbReference type="PANTHER" id="PTHR11139:SF1">
    <property type="entry name" value="TRANSFORMATION_TRANSCRIPTION DOMAIN-ASSOCIATED PROTEIN"/>
    <property type="match status" value="1"/>
</dbReference>
<dbReference type="Pfam" id="PF02259">
    <property type="entry name" value="FAT"/>
    <property type="match status" value="1"/>
</dbReference>
<dbReference type="InterPro" id="IPR011009">
    <property type="entry name" value="Kinase-like_dom_sf"/>
</dbReference>
<evidence type="ECO:0000313" key="6">
    <source>
        <dbReference type="Proteomes" id="UP001061958"/>
    </source>
</evidence>
<proteinExistence type="inferred from homology"/>
<dbReference type="PROSITE" id="PS51189">
    <property type="entry name" value="FAT"/>
    <property type="match status" value="1"/>
</dbReference>
<dbReference type="Gene3D" id="1.10.1070.11">
    <property type="entry name" value="Phosphatidylinositol 3-/4-kinase, catalytic domain"/>
    <property type="match status" value="1"/>
</dbReference>
<reference evidence="5" key="2">
    <citation type="submission" date="2022-01" db="EMBL/GenBank/DDBJ databases">
        <authorList>
            <person name="Hirooka S."/>
            <person name="Miyagishima S.Y."/>
        </authorList>
    </citation>
    <scope>NUCLEOTIDE SEQUENCE</scope>
    <source>
        <strain evidence="5">NBRC 102759</strain>
    </source>
</reference>
<feature type="region of interest" description="Disordered" evidence="2">
    <location>
        <begin position="3433"/>
        <end position="3467"/>
    </location>
</feature>
<dbReference type="InterPro" id="IPR036940">
    <property type="entry name" value="PI3/4_kinase_cat_sf"/>
</dbReference>
<dbReference type="GO" id="GO:0005634">
    <property type="term" value="C:nucleus"/>
    <property type="evidence" value="ECO:0007669"/>
    <property type="project" value="TreeGrafter"/>
</dbReference>
<keyword evidence="6" id="KW-1185">Reference proteome</keyword>
<evidence type="ECO:0000256" key="1">
    <source>
        <dbReference type="ARBA" id="ARBA00007234"/>
    </source>
</evidence>
<feature type="domain" description="PI3K/PI4K catalytic" evidence="3">
    <location>
        <begin position="3666"/>
        <end position="4006"/>
    </location>
</feature>
<feature type="region of interest" description="Disordered" evidence="2">
    <location>
        <begin position="2160"/>
        <end position="2211"/>
    </location>
</feature>
<protein>
    <recommendedName>
        <fullName evidence="7">Non-specific serine/threonine protein kinase</fullName>
    </recommendedName>
</protein>
<feature type="compositionally biased region" description="Polar residues" evidence="2">
    <location>
        <begin position="2197"/>
        <end position="2211"/>
    </location>
</feature>
<evidence type="ECO:0008006" key="7">
    <source>
        <dbReference type="Google" id="ProtNLM"/>
    </source>
</evidence>
<name>A0A9C7UMA4_9RHOD</name>
<dbReference type="InterPro" id="IPR046807">
    <property type="entry name" value="Tra1_central"/>
</dbReference>
<dbReference type="GO" id="GO:0006281">
    <property type="term" value="P:DNA repair"/>
    <property type="evidence" value="ECO:0007669"/>
    <property type="project" value="TreeGrafter"/>
</dbReference>
<dbReference type="GO" id="GO:0035267">
    <property type="term" value="C:NuA4 histone acetyltransferase complex"/>
    <property type="evidence" value="ECO:0007669"/>
    <property type="project" value="TreeGrafter"/>
</dbReference>
<sequence length="4062" mass="467543">MSAPGSSYQSWVDTLKARDVEPTRKLQVLAELRETIEFSNPEVYTEFLQVFFPIFKSILESDSTQSNEEKKFKATTLDLVAHLPQDACLEPYAPVLLKTCLGLLQSSTNDLGTPCIKLIFGLYRHFRNTLFPYVRELVDFLIFLYQNVRSMVNMYFLRDSSQQSSRSSIEASYSQASTTSQRNFKSTESFRVLVECPLLVLYLVQLYPEVAKSFLPSLVTSMFDTVSLDASEPQDSSLKPVFQDFILCQVKIVQFFSFLIKDFYEYVQFLDKSIANVIVRLLRRCPSECVQSRKELLVATRHILGTSLRSSFAAELENLIDESTLFGSSEFISESVMSLGYSFLAELVHLMRQDLSYDILKRVVSIFCKNILNTSLSLPVQFTSAKLLVSLSETAQNQSEGSLSKKALFARIIATFVERFESLIERISLLADNSKYVEEQQIETNCVLKGDNYSWILSMASFEQLERLEHVLTTSFLTEFSNKDSKVPKTVDVAIIEREELHRNQIEKEITDCKLLVKTMMQGIRTLLSSLQLSDTTDSSNIGSRPSHGGGVLNAPINFSSRKLTEEECLLMIRLLLLGCNCLSNLRKYRMTDEKEEKELVNLFSHIFTELNPKSFQEIFSVCVSKLCSSILEQPFVLQIFQHLIASQHISKFCVNILLSYLTQHLYLLETDSVPSSGCVSTDSLSANAQLSDSKDLIESSGNNSVYLSLFKTLFASVTLFTENEAALRPYIFTIVKGSLNRAKGSSHPYNYFRLLRAFFKSLTGGKFELLYKDMIPLLRVILVDLVSFLETGLYDAYRDLLIELCLTIPARPSSILPHLTLHMRPLMLALQSDSPDIILLGLRTLEFWIEMLHPEYLESILETMQPTFMQALWNGVYNSSQRLSSSFLKILGKLGGTCRKYGSDILSLQLHRRQGESLYLQLLESNVEGLQLNMKELIEFCSDILEDSHLTKTLQIESSNRDSLDMRKYAYFLLKSLTLLLIANDFSSQQQMTSHVKNIVGSVHGRKMLERVLVGRREMYMRDSFYYFRNKERKLLTELVRDIACIAANSTLNSFLSGDPQTFFHQLLEYFVYRFILMDAETTSIDNYAVPLSIVVALFQLIEDGSFDMMEFSLSMICRFFQVFKDILGADLFRHHPVLIFCLNSFIHMCYSKKLAIKAMALKGILLSVENIDDTLILNPLSDVFFLHILRGVFSVIRDSEEYPTKLSFEIEQLKGLLISKTTGEQQTWEKHSFPLELYTSFASELCSSAEGCRLFVQKLITEIANALEMSILDVFNITFDQCLKILLMKSIRFSSFGKQVAYISTTCFLLETGIITPDSFGLGIQGDDEFERATTRKPEETSSEQRIADFYMLLKNILIIADDSTHNRLVEADDMALYKLVDNRLTDEGVIRFIVPLKIQCLKFIRTLITCVGSHFRSVEELASYLNVWTSNKACNELLQKINKILFQSLESNNEEISCLSMDCLQLLIEQHCLSKEDLHNNLKPLLSAFGDSHKLSVRCLHGLERVLGLFSGWFNRAIIEKLLEHLKVFIHSCTQNQEPSVNLDWRLPVGVARIFSKLPPSVIEYQDAFFKSLLQLEDFVNISTPPLKTLDSARSVSFSPFRDPMLSFCNAFPRESLDYLFKMIANERFRHLFVSFIEAKDAEPLRKVLIENYVKYIEMLVEDGVSGLEWPSVLVGIVVIRVLATWQPSWLQDNMVVYNSLHRLWQVFFVQSLFSGDFSNDLEYLDASRQLIQIVILYYCRNPYQMDVLFLLFSLFGRERHLMDFTFVKKFLNNSEQEYGIAIPSVEVFKHFLQIASDGSSPPFVLSSCLQLYLIPSLERSFRDSPEAIQIPQYLLEALVNQLLDSHSERWSDDGLSSELLRLSTLLIIYIPNELLEFRKELIKFGWDNLKKDDSYSKYWAFVMISRFFEAFQAPEKVVCQVFLALLRAWNTEGKVLTRHALSIITPIIPLRVSDEPTSGKAPTIARYTRKILSDEGFSCPRLAHIWYMISKYPLMFYPTRSLFIPLLTGALKKFTSSANTMLEFRRMILDLVRLLLKWEFWSKEEEESSNKNVTNSMTDQDVEEGGENVNIFFSHSKGGNIMENGNDSSRYLVDLSQKIVFRLTLLIMDNFSNINDLLMECYAILSFSCRIWHHFDLNIHQLESLVNFTSSRSGEIATEDTGHDGGTSSVHSSGTSTGVQNEIRREDSKSHLPDSSPTLSTSRNASITDSPSFNEGSLHLKYCLAWILFHLASKYHDLDFFKERFKYIKFLVKACARGSTWEVVKVIGKVLKSIPDIDTDNGKQYLDQLVHDLCTEVKDAGSPMDNILWLRNVAELLIALLPLNIAIDDTVIEYLTKVLIQAVKERSSGWIADRRLKEASSHVINKKDSDNERNEAVDHLISLLIGILSDRLSFLHGEERRYLMQSVIVIIDNCSVEFILKRVLESIRLWICGCDNPDDLSSSTKYLATKEKVQLIGKLHHFERNECAKVILDDFYRLLMVIFSQRRDEFQEYFSKLERTLACGLSSRDWRIHRQLVDIWMREEKLKGLHPFDILYWIVSEKDWESFADYYWLSLGSELVLENIEANSIHLYSQESFEDIPRLCETSDSMQVDSDYLLTYFDDIERLFKKGNEVTWNNMKETLQQLVKYCSWTGEIIWKELFSFFWKQSDASRQTFLEESVCKLVAKRYHSIQRIQEPNVVQSILTSVEYCGDVFPRLAPEILAFLGIHFRCHSICLRLLQKRVQQLFPVSVSSSTVLEESTMYEWKYLLDAKAAIYKDLQEWDSYWETLKQLQSDSEYSRDVFLMMELERWNDAQHIALEAMNAYQEGGSHNLTSNHIVAIEEAWIESAKQLNQWDILTDFSRSVVHTDLLHECLWRLPDWAALKEVSNKYPVDDNFQLKIYQISLHLQENKLENVGYLFSQGYQELLNRFKSISRPMHVEVLNSLSFKGNLLVELEESSRILLELNSFARNQVYEESRLEKIFQILTGWRERLPNQWEYLTYWNELLTWRSHMYTVLVNAFQAVKDSRGFEVPSNLLSIGVNESAWSVNTLAKVARKQGLTEVCLQCFQKMYHFPTMHTTEYFTKVKQQAKSSLQLECFMEDKANSSSLQFGLNQINSCNVENFGKYQQAQFLILKAKLHHRLGYLEDANQMFATALSHCGDLSSGWLSWGEYCDDIFTKSRDFKWAAAAVNCYFQAITFGSKRSRMKIARILRLFSLSVAMKSKSERPGTASVTETTMSSLGVVDGVSSSQFKEGETKSSDQPDIVNIFEQHLNVLPTWVWIPWIAELICMLTRKEGLVLYKALVKVAQAYPQAIFYTLRSFMEERKLVDRPEKMQSVEAVNYPRRPIQALPDTAAEKYAREQKKHAELLKKKYEELQELYRTGQWGTNYHPSEAERLLQEAKFQAEQAAARAQTAMLSYEKMHLGSSNNSHLSFSQGSKQYQSEAALSSFDGRDSQGSMSSSGVNASEENTIEEDNSQATVQPSFVSPFEIADHIMLQIVEKNHLLYMDLERLCSELSVKLKSQPEEQLYSLMNVVLQRCSQVSLHSSQKEISSSVRAALEEVSKLCFGTGLSERGEFRVPYYLSDLKESFEREVAPQTAENFPNDVDELIVRLQRWKKIIQQRIERQHNVRYLERLSRYLVDAFGYSLSSSIEVFGFYHGWTGEPPVESFPRIDRLIPHVIVNNEGGSYSRRIQILGTDGMIYHFIAESSVSASLQRAEERTSHLLTLISELCLERHTSTTRRRLRLKTLHSIPTGTHSRLLVCNGRPMNVSLMQPILDYCSSTGIELDKVTGDFREHYGNLLISSGHEEWKDKMSQKEYLIQCRLKAFEKIIANYIPKNILEEWFTSHMKDIASLFQLQKEFSASYAVNCCVQYFLGLGCRKPQNILLDDENGTVIFAGLRTLLSNRRVVESEDAVPFRLTPNISNWLRCFGHLGYFFTSFQLSRMAIFERAKLLKLLLEYFVREDIISLYASKQAATITRGTDSQYIGQTASSKTSSRTVQYFMEWNEDILSDVESKLHESIDWISSRLGETKDDRLPSLRNQVEDSQRLIADAEDWKNICQMESNWLPWY</sequence>
<dbReference type="SMART" id="SM00146">
    <property type="entry name" value="PI3Kc"/>
    <property type="match status" value="1"/>
</dbReference>
<reference evidence="5" key="1">
    <citation type="journal article" date="2022" name="Proc. Natl. Acad. Sci. U.S.A.">
        <title>Life cycle and functional genomics of the unicellular red alga Galdieria for elucidating algal and plant evolution and industrial use.</title>
        <authorList>
            <person name="Hirooka S."/>
            <person name="Itabashi T."/>
            <person name="Ichinose T.M."/>
            <person name="Onuma R."/>
            <person name="Fujiwara T."/>
            <person name="Yamashita S."/>
            <person name="Jong L.W."/>
            <person name="Tomita R."/>
            <person name="Iwane A.H."/>
            <person name="Miyagishima S.Y."/>
        </authorList>
    </citation>
    <scope>NUCLEOTIDE SEQUENCE</scope>
    <source>
        <strain evidence="5">NBRC 102759</strain>
    </source>
</reference>
<dbReference type="Proteomes" id="UP001061958">
    <property type="component" value="Unassembled WGS sequence"/>
</dbReference>
<feature type="domain" description="FAT" evidence="4">
    <location>
        <begin position="2706"/>
        <end position="3312"/>
    </location>
</feature>
<dbReference type="InterPro" id="IPR050517">
    <property type="entry name" value="DDR_Repair_Kinase"/>
</dbReference>
<dbReference type="InterPro" id="IPR046805">
    <property type="entry name" value="Tra1_ring"/>
</dbReference>
<feature type="compositionally biased region" description="Low complexity" evidence="2">
    <location>
        <begin position="2170"/>
        <end position="2183"/>
    </location>
</feature>
<dbReference type="InterPro" id="IPR000403">
    <property type="entry name" value="PI3/4_kinase_cat_dom"/>
</dbReference>
<dbReference type="GO" id="GO:0006355">
    <property type="term" value="P:regulation of DNA-templated transcription"/>
    <property type="evidence" value="ECO:0007669"/>
    <property type="project" value="TreeGrafter"/>
</dbReference>
<comment type="similarity">
    <text evidence="1">Belongs to the PI3/PI4-kinase family. TRA1 subfamily.</text>
</comment>
<dbReference type="Pfam" id="PF20175">
    <property type="entry name" value="Tra1_central"/>
    <property type="match status" value="1"/>
</dbReference>
<dbReference type="PROSITE" id="PS50290">
    <property type="entry name" value="PI3_4_KINASE_3"/>
    <property type="match status" value="1"/>
</dbReference>
<evidence type="ECO:0000256" key="2">
    <source>
        <dbReference type="SAM" id="MobiDB-lite"/>
    </source>
</evidence>
<accession>A0A9C7UMA4</accession>
<dbReference type="InterPro" id="IPR014009">
    <property type="entry name" value="PIK_FAT"/>
</dbReference>
<feature type="compositionally biased region" description="Polar residues" evidence="2">
    <location>
        <begin position="3443"/>
        <end position="3457"/>
    </location>
</feature>
<dbReference type="PANTHER" id="PTHR11139">
    <property type="entry name" value="ATAXIA TELANGIECTASIA MUTATED ATM -RELATED"/>
    <property type="match status" value="1"/>
</dbReference>